<evidence type="ECO:0000313" key="1">
    <source>
        <dbReference type="EnsemblMetazoa" id="GPAI045833-PA"/>
    </source>
</evidence>
<dbReference type="VEuPathDB" id="VectorBase:GPAI045833"/>
<keyword evidence="2" id="KW-1185">Reference proteome</keyword>
<sequence length="176" mass="20499">MQIVTALASEDRARGIFCWSFTYVIISSYEQKKTQNQDNSTCVVPRHVFVCGLTPIMHMSCQQNNNNCNCLVVTVVAVDRTVAPIVVNQPAWRIRLSSTHLLTYYLCIDMCPQCIVTDYVTAGVQCIDEWTYEWTDGWLDGWMVGWMDGWMDGWLIRLRRWKLECQSRNHHRNNLV</sequence>
<name>A0A1B0AHD4_GLOPL</name>
<protein>
    <submittedName>
        <fullName evidence="1">Uncharacterized protein</fullName>
    </submittedName>
</protein>
<dbReference type="Proteomes" id="UP000092445">
    <property type="component" value="Unassembled WGS sequence"/>
</dbReference>
<dbReference type="AlphaFoldDB" id="A0A1B0AHD4"/>
<evidence type="ECO:0000313" key="2">
    <source>
        <dbReference type="Proteomes" id="UP000092445"/>
    </source>
</evidence>
<reference evidence="2" key="1">
    <citation type="submission" date="2014-03" db="EMBL/GenBank/DDBJ databases">
        <authorList>
            <person name="Aksoy S."/>
            <person name="Warren W."/>
            <person name="Wilson R.K."/>
        </authorList>
    </citation>
    <scope>NUCLEOTIDE SEQUENCE [LARGE SCALE GENOMIC DNA]</scope>
    <source>
        <strain evidence="2">IAEA</strain>
    </source>
</reference>
<accession>A0A1B0AHD4</accession>
<reference evidence="1" key="2">
    <citation type="submission" date="2020-05" db="UniProtKB">
        <authorList>
            <consortium name="EnsemblMetazoa"/>
        </authorList>
    </citation>
    <scope>IDENTIFICATION</scope>
    <source>
        <strain evidence="1">IAEA</strain>
    </source>
</reference>
<proteinExistence type="predicted"/>
<dbReference type="EnsemblMetazoa" id="GPAI045833-RA">
    <property type="protein sequence ID" value="GPAI045833-PA"/>
    <property type="gene ID" value="GPAI045833"/>
</dbReference>
<organism evidence="1 2">
    <name type="scientific">Glossina pallidipes</name>
    <name type="common">Tsetse fly</name>
    <dbReference type="NCBI Taxonomy" id="7398"/>
    <lineage>
        <taxon>Eukaryota</taxon>
        <taxon>Metazoa</taxon>
        <taxon>Ecdysozoa</taxon>
        <taxon>Arthropoda</taxon>
        <taxon>Hexapoda</taxon>
        <taxon>Insecta</taxon>
        <taxon>Pterygota</taxon>
        <taxon>Neoptera</taxon>
        <taxon>Endopterygota</taxon>
        <taxon>Diptera</taxon>
        <taxon>Brachycera</taxon>
        <taxon>Muscomorpha</taxon>
        <taxon>Hippoboscoidea</taxon>
        <taxon>Glossinidae</taxon>
        <taxon>Glossina</taxon>
    </lineage>
</organism>